<name>A0A1I2NNX8_9GAMM</name>
<dbReference type="STRING" id="1045558.SAMN05216175_10331"/>
<keyword evidence="3" id="KW-0472">Membrane</keyword>
<dbReference type="EC" id="2.7.7.65" evidence="1"/>
<dbReference type="SMART" id="SM00267">
    <property type="entry name" value="GGDEF"/>
    <property type="match status" value="1"/>
</dbReference>
<feature type="domain" description="GGDEF" evidence="4">
    <location>
        <begin position="403"/>
        <end position="544"/>
    </location>
</feature>
<feature type="transmembrane region" description="Helical" evidence="3">
    <location>
        <begin position="326"/>
        <end position="344"/>
    </location>
</feature>
<dbReference type="Pfam" id="PF05226">
    <property type="entry name" value="CHASE2"/>
    <property type="match status" value="1"/>
</dbReference>
<dbReference type="EMBL" id="FOOU01000003">
    <property type="protein sequence ID" value="SFG05348.1"/>
    <property type="molecule type" value="Genomic_DNA"/>
</dbReference>
<reference evidence="6" key="1">
    <citation type="submission" date="2016-10" db="EMBL/GenBank/DDBJ databases">
        <authorList>
            <person name="Varghese N."/>
            <person name="Submissions S."/>
        </authorList>
    </citation>
    <scope>NUCLEOTIDE SEQUENCE [LARGE SCALE GENOMIC DNA]</scope>
    <source>
        <strain evidence="6">CGMCC 1.10971</strain>
    </source>
</reference>
<gene>
    <name evidence="5" type="ORF">SAMN05216175_10331</name>
</gene>
<dbReference type="NCBIfam" id="TIGR00254">
    <property type="entry name" value="GGDEF"/>
    <property type="match status" value="1"/>
</dbReference>
<comment type="catalytic activity">
    <reaction evidence="2">
        <text>2 GTP = 3',3'-c-di-GMP + 2 diphosphate</text>
        <dbReference type="Rhea" id="RHEA:24898"/>
        <dbReference type="ChEBI" id="CHEBI:33019"/>
        <dbReference type="ChEBI" id="CHEBI:37565"/>
        <dbReference type="ChEBI" id="CHEBI:58805"/>
        <dbReference type="EC" id="2.7.7.65"/>
    </reaction>
</comment>
<dbReference type="RefSeq" id="WP_090725370.1">
    <property type="nucleotide sequence ID" value="NZ_FOOU01000003.1"/>
</dbReference>
<dbReference type="Gene3D" id="3.30.70.270">
    <property type="match status" value="1"/>
</dbReference>
<dbReference type="PANTHER" id="PTHR45138:SF9">
    <property type="entry name" value="DIGUANYLATE CYCLASE DGCM-RELATED"/>
    <property type="match status" value="1"/>
</dbReference>
<dbReference type="Pfam" id="PF00990">
    <property type="entry name" value="GGDEF"/>
    <property type="match status" value="1"/>
</dbReference>
<dbReference type="GO" id="GO:1902201">
    <property type="term" value="P:negative regulation of bacterial-type flagellum-dependent cell motility"/>
    <property type="evidence" value="ECO:0007669"/>
    <property type="project" value="TreeGrafter"/>
</dbReference>
<dbReference type="PROSITE" id="PS50887">
    <property type="entry name" value="GGDEF"/>
    <property type="match status" value="1"/>
</dbReference>
<evidence type="ECO:0000256" key="3">
    <source>
        <dbReference type="SAM" id="Phobius"/>
    </source>
</evidence>
<sequence length="545" mass="60838">MNLFRQKDIGFLLCQAFVLLIAFVPAHHTLENILYDLFIQEEQTPPPDNLVIIDIDDKSLEALGRWPWPRSLHAEMIQKLNTLGAAVIGYNIAFVEPDISPNSDDAALKRSIATHGNVILPIFAERGSLIYPFRGNKAIPGSTLGHVDVEVDNDGYVRRTYLKAGIDSPQWPAFGLSVLKGSTQYSGFLPGTRSPASRVGISSKWTRDLEVLVPFQINPKSFQHYSFIDVLENNSVTDTFDNKTVLVGIEATGLEPKFLAPYQNSREMLSGTAIQANLYSALSNSTLLTPILSIWGVSYAVLISALLYSVLFFLARFPLIRRISTVTCLGVFMLPVVAVHYGYWLPIAPAFGGVSLVFIMLIARMLNRAGMEHRNDNITDLSNHRMFEETLQLEWEQSLRKRTPLSLILIEIDYFKRFIDTFGPERGDWLLARISPILQSHKRKTRDLVARYDNDTFAILLPITPNHIALSIAEKIRKDIEDLQIEHTGSDSAKYITVSAGITTFHVTSPSAQNASMDAFVLKSLKALSKAHLQGGNCLYNSDAE</sequence>
<dbReference type="InterPro" id="IPR007890">
    <property type="entry name" value="CHASE2"/>
</dbReference>
<dbReference type="AlphaFoldDB" id="A0A1I2NNX8"/>
<evidence type="ECO:0000256" key="1">
    <source>
        <dbReference type="ARBA" id="ARBA00012528"/>
    </source>
</evidence>
<dbReference type="CDD" id="cd01949">
    <property type="entry name" value="GGDEF"/>
    <property type="match status" value="1"/>
</dbReference>
<dbReference type="InterPro" id="IPR043128">
    <property type="entry name" value="Rev_trsase/Diguanyl_cyclase"/>
</dbReference>
<keyword evidence="3" id="KW-1133">Transmembrane helix</keyword>
<protein>
    <recommendedName>
        <fullName evidence="1">diguanylate cyclase</fullName>
        <ecNumber evidence="1">2.7.7.65</ecNumber>
    </recommendedName>
</protein>
<organism evidence="5 6">
    <name type="scientific">Neptunomonas qingdaonensis</name>
    <dbReference type="NCBI Taxonomy" id="1045558"/>
    <lineage>
        <taxon>Bacteria</taxon>
        <taxon>Pseudomonadati</taxon>
        <taxon>Pseudomonadota</taxon>
        <taxon>Gammaproteobacteria</taxon>
        <taxon>Oceanospirillales</taxon>
        <taxon>Oceanospirillaceae</taxon>
        <taxon>Neptunomonas</taxon>
    </lineage>
</organism>
<dbReference type="InterPro" id="IPR029787">
    <property type="entry name" value="Nucleotide_cyclase"/>
</dbReference>
<dbReference type="Proteomes" id="UP000198623">
    <property type="component" value="Unassembled WGS sequence"/>
</dbReference>
<evidence type="ECO:0000313" key="5">
    <source>
        <dbReference type="EMBL" id="SFG05348.1"/>
    </source>
</evidence>
<dbReference type="GO" id="GO:0052621">
    <property type="term" value="F:diguanylate cyclase activity"/>
    <property type="evidence" value="ECO:0007669"/>
    <property type="project" value="UniProtKB-EC"/>
</dbReference>
<dbReference type="PANTHER" id="PTHR45138">
    <property type="entry name" value="REGULATORY COMPONENTS OF SENSORY TRANSDUCTION SYSTEM"/>
    <property type="match status" value="1"/>
</dbReference>
<evidence type="ECO:0000256" key="2">
    <source>
        <dbReference type="ARBA" id="ARBA00034247"/>
    </source>
</evidence>
<proteinExistence type="predicted"/>
<feature type="transmembrane region" description="Helical" evidence="3">
    <location>
        <begin position="292"/>
        <end position="314"/>
    </location>
</feature>
<keyword evidence="6" id="KW-1185">Reference proteome</keyword>
<accession>A0A1I2NNX8</accession>
<feature type="transmembrane region" description="Helical" evidence="3">
    <location>
        <begin position="350"/>
        <end position="367"/>
    </location>
</feature>
<dbReference type="GO" id="GO:0005886">
    <property type="term" value="C:plasma membrane"/>
    <property type="evidence" value="ECO:0007669"/>
    <property type="project" value="TreeGrafter"/>
</dbReference>
<dbReference type="SMART" id="SM01080">
    <property type="entry name" value="CHASE2"/>
    <property type="match status" value="1"/>
</dbReference>
<dbReference type="GO" id="GO:0043709">
    <property type="term" value="P:cell adhesion involved in single-species biofilm formation"/>
    <property type="evidence" value="ECO:0007669"/>
    <property type="project" value="TreeGrafter"/>
</dbReference>
<dbReference type="InterPro" id="IPR000160">
    <property type="entry name" value="GGDEF_dom"/>
</dbReference>
<evidence type="ECO:0000313" key="6">
    <source>
        <dbReference type="Proteomes" id="UP000198623"/>
    </source>
</evidence>
<evidence type="ECO:0000259" key="4">
    <source>
        <dbReference type="PROSITE" id="PS50887"/>
    </source>
</evidence>
<dbReference type="InterPro" id="IPR050469">
    <property type="entry name" value="Diguanylate_Cyclase"/>
</dbReference>
<keyword evidence="3" id="KW-0812">Transmembrane</keyword>
<dbReference type="OrthoDB" id="9806704at2"/>
<dbReference type="SUPFAM" id="SSF55073">
    <property type="entry name" value="Nucleotide cyclase"/>
    <property type="match status" value="1"/>
</dbReference>